<name>A0ABU9L3A8_9FLAO</name>
<organism evidence="4 5">
    <name type="scientific">Lutimonas vermicola</name>
    <dbReference type="NCBI Taxonomy" id="414288"/>
    <lineage>
        <taxon>Bacteria</taxon>
        <taxon>Pseudomonadati</taxon>
        <taxon>Bacteroidota</taxon>
        <taxon>Flavobacteriia</taxon>
        <taxon>Flavobacteriales</taxon>
        <taxon>Flavobacteriaceae</taxon>
        <taxon>Lutimonas</taxon>
    </lineage>
</organism>
<dbReference type="Gene3D" id="2.40.160.50">
    <property type="entry name" value="membrane protein fhac: a member of the omp85/tpsb transporter family"/>
    <property type="match status" value="1"/>
</dbReference>
<evidence type="ECO:0000256" key="2">
    <source>
        <dbReference type="ARBA" id="ARBA00023136"/>
    </source>
</evidence>
<evidence type="ECO:0000256" key="1">
    <source>
        <dbReference type="ARBA" id="ARBA00004370"/>
    </source>
</evidence>
<accession>A0ABU9L3A8</accession>
<keyword evidence="2" id="KW-0472">Membrane</keyword>
<dbReference type="EMBL" id="JBCDNA010000003">
    <property type="protein sequence ID" value="MEL4456903.1"/>
    <property type="molecule type" value="Genomic_DNA"/>
</dbReference>
<proteinExistence type="predicted"/>
<keyword evidence="5" id="KW-1185">Reference proteome</keyword>
<comment type="subcellular location">
    <subcellularLocation>
        <location evidence="1">Membrane</location>
    </subcellularLocation>
</comment>
<protein>
    <submittedName>
        <fullName evidence="4">BamA/TamA family outer membrane protein</fullName>
    </submittedName>
</protein>
<evidence type="ECO:0000313" key="4">
    <source>
        <dbReference type="EMBL" id="MEL4456903.1"/>
    </source>
</evidence>
<comment type="caution">
    <text evidence="4">The sequence shown here is derived from an EMBL/GenBank/DDBJ whole genome shotgun (WGS) entry which is preliminary data.</text>
</comment>
<dbReference type="InterPro" id="IPR000184">
    <property type="entry name" value="Bac_surfAg_D15"/>
</dbReference>
<dbReference type="Proteomes" id="UP001474120">
    <property type="component" value="Unassembled WGS sequence"/>
</dbReference>
<gene>
    <name evidence="4" type="ORF">AABB81_13415</name>
</gene>
<evidence type="ECO:0000313" key="5">
    <source>
        <dbReference type="Proteomes" id="UP001474120"/>
    </source>
</evidence>
<dbReference type="RefSeq" id="WP_342161067.1">
    <property type="nucleotide sequence ID" value="NZ_JBCDNA010000003.1"/>
</dbReference>
<sequence>MQENENLLKENNVLINGEKNKDAAINNYLDQKPNRRSLGMPLSLYLYNLGNPDFEMTFEEWIENHQKKYDRYESIFSKKQTYAIYNNKKGVNNWLLRKGEAPVIFDDVKAKRSAKTLEDYFISKGFFEAEVEFGTKELGERELGVDYTVTTNRQYLIDSISTDIESLVLDSIYKANKEKSVIKRGQPFVFDDFEKEESRLVKLFRNSGIYQFKNYSMGFWTDSIKGSYMKDVLLKIPDRLVNINDTLIKQPYKTQMVNEVNVYTDFSINNRGKKIKDSVNYQGYNFYSFDKMKFKPKYLVNSLFIEPQGLYKDSEKSQTQNYIRNLQTFSSAVDISYTENEDESLTADVYLTPLKKYALTVDLDATTSNIKPFGILGKFSFLGRNMFKGSEIMELSFQGSFFNVAKDASNSDNFFNAWEVLSSASLRFPRILFPVNTSKLIPKYMAPTTNLDASLSFQKNVGLDRQTTTGGMAYNWKSSKKVGHRIDLFNLSYIKNQNIDNYFPIYDSEYQKLNSVSEDVFGLTLPNNEAANNEFFLRFMDEFLDPDNGFNQTNPDEFNTVSDVDERREILIEDSFVPIVSYSFVYNSRENVNDNNFSYFTARLISAGTFTSLLFQNENRIGQRTLFDVPIAQYIKTEFEYKKYWELRDQNILVFRTFVGAAFPYGNSSNVPFSRSYSAGGSNEIRAWRTFDLGPGGEINNLEYKVSTFKLVGNLEYRFKLSSKFNSAFFIDAGNIWDITNSNLVSEEGKLTGLDSFKNTAVGSGFGIRYDFGFLVFRFDIGFKTYEPYLRSNNKWFVNYNFGNAVYNIGINYPF</sequence>
<feature type="domain" description="Bacterial surface antigen (D15)" evidence="3">
    <location>
        <begin position="632"/>
        <end position="785"/>
    </location>
</feature>
<evidence type="ECO:0000259" key="3">
    <source>
        <dbReference type="Pfam" id="PF01103"/>
    </source>
</evidence>
<dbReference type="Pfam" id="PF01103">
    <property type="entry name" value="Omp85"/>
    <property type="match status" value="1"/>
</dbReference>
<reference evidence="4 5" key="1">
    <citation type="submission" date="2024-04" db="EMBL/GenBank/DDBJ databases">
        <title>whole genome sequencing of Lutimonas vermicola strain IMCC1616.</title>
        <authorList>
            <person name="Bae S.S."/>
        </authorList>
    </citation>
    <scope>NUCLEOTIDE SEQUENCE [LARGE SCALE GENOMIC DNA]</scope>
    <source>
        <strain evidence="4 5">IMCC1616</strain>
    </source>
</reference>